<dbReference type="GO" id="GO:0008658">
    <property type="term" value="F:penicillin binding"/>
    <property type="evidence" value="ECO:0007669"/>
    <property type="project" value="InterPro"/>
</dbReference>
<sequence length="256" mass="28475">MIFASSAFGQAPQPAAIQNIPSLGEHFNQVDTTGTFLLQDPKTGVLKGWNPERAAKRYIPASTFKIANSLIGLETGAVKSVDEVLPYGGKPQMFKEWEQDLPLRKAIEISAVPIYQELARRIGQERMAKGVASLDYGNMKTGEVVDRFWLDGPLEISAVEQVRFISRLLTDKLPLKPETLKTVREIVSRETAGDTVIHFKTGWCTATKPQIGWIVGWIEKGESNYPFALNIDMADLKDAPKRMEILKACIKSEDVL</sequence>
<evidence type="ECO:0000256" key="1">
    <source>
        <dbReference type="ARBA" id="ARBA00007898"/>
    </source>
</evidence>
<accession>A0A858RTE3</accession>
<dbReference type="EC" id="3.5.2.6" evidence="2 7"/>
<dbReference type="NCBIfam" id="NF012161">
    <property type="entry name" value="bla_class_D_main"/>
    <property type="match status" value="1"/>
</dbReference>
<dbReference type="InterPro" id="IPR012338">
    <property type="entry name" value="Beta-lactam/transpept-like"/>
</dbReference>
<dbReference type="InterPro" id="IPR001460">
    <property type="entry name" value="PCN-bd_Tpept"/>
</dbReference>
<evidence type="ECO:0000256" key="3">
    <source>
        <dbReference type="ARBA" id="ARBA00022729"/>
    </source>
</evidence>
<keyword evidence="3" id="KW-0732">Signal</keyword>
<gene>
    <name evidence="9" type="primary">blaOXA</name>
    <name evidence="9" type="ORF">HHL09_21325</name>
</gene>
<reference evidence="9 10" key="1">
    <citation type="submission" date="2020-04" db="EMBL/GenBank/DDBJ databases">
        <title>Luteolibacter sp. G-1-1-1 isolated from soil.</title>
        <authorList>
            <person name="Dahal R.H."/>
        </authorList>
    </citation>
    <scope>NUCLEOTIDE SEQUENCE [LARGE SCALE GENOMIC DNA]</scope>
    <source>
        <strain evidence="9 10">G-1-1-1</strain>
    </source>
</reference>
<dbReference type="GO" id="GO:0017001">
    <property type="term" value="P:antibiotic catabolic process"/>
    <property type="evidence" value="ECO:0007669"/>
    <property type="project" value="InterPro"/>
</dbReference>
<evidence type="ECO:0000256" key="7">
    <source>
        <dbReference type="RuleBase" id="RU361140"/>
    </source>
</evidence>
<comment type="catalytic activity">
    <reaction evidence="7">
        <text>a beta-lactam + H2O = a substituted beta-amino acid</text>
        <dbReference type="Rhea" id="RHEA:20401"/>
        <dbReference type="ChEBI" id="CHEBI:15377"/>
        <dbReference type="ChEBI" id="CHEBI:35627"/>
        <dbReference type="ChEBI" id="CHEBI:140347"/>
        <dbReference type="EC" id="3.5.2.6"/>
    </reaction>
</comment>
<name>A0A858RTE3_9BACT</name>
<dbReference type="EMBL" id="CP051774">
    <property type="protein sequence ID" value="QJE99343.1"/>
    <property type="molecule type" value="Genomic_DNA"/>
</dbReference>
<evidence type="ECO:0000313" key="9">
    <source>
        <dbReference type="EMBL" id="QJE99343.1"/>
    </source>
</evidence>
<evidence type="ECO:0000313" key="10">
    <source>
        <dbReference type="Proteomes" id="UP000501812"/>
    </source>
</evidence>
<dbReference type="Pfam" id="PF00905">
    <property type="entry name" value="Transpeptidase"/>
    <property type="match status" value="1"/>
</dbReference>
<dbReference type="InterPro" id="IPR002137">
    <property type="entry name" value="Beta-lactam_class-D_AS"/>
</dbReference>
<dbReference type="GO" id="GO:0008800">
    <property type="term" value="F:beta-lactamase activity"/>
    <property type="evidence" value="ECO:0007669"/>
    <property type="project" value="UniProtKB-UniRule"/>
</dbReference>
<feature type="active site" description="Acyl-ester intermediate" evidence="6">
    <location>
        <position position="62"/>
    </location>
</feature>
<dbReference type="KEGG" id="luo:HHL09_21325"/>
<dbReference type="GO" id="GO:0046677">
    <property type="term" value="P:response to antibiotic"/>
    <property type="evidence" value="ECO:0007669"/>
    <property type="project" value="UniProtKB-UniRule"/>
</dbReference>
<protein>
    <recommendedName>
        <fullName evidence="2 7">Beta-lactamase</fullName>
        <ecNumber evidence="2 7">3.5.2.6</ecNumber>
    </recommendedName>
</protein>
<dbReference type="AlphaFoldDB" id="A0A858RTE3"/>
<organism evidence="9 10">
    <name type="scientific">Luteolibacter luteus</name>
    <dbReference type="NCBI Taxonomy" id="2728835"/>
    <lineage>
        <taxon>Bacteria</taxon>
        <taxon>Pseudomonadati</taxon>
        <taxon>Verrucomicrobiota</taxon>
        <taxon>Verrucomicrobiia</taxon>
        <taxon>Verrucomicrobiales</taxon>
        <taxon>Verrucomicrobiaceae</taxon>
        <taxon>Luteolibacter</taxon>
    </lineage>
</organism>
<feature type="domain" description="Penicillin-binding protein transpeptidase" evidence="8">
    <location>
        <begin position="35"/>
        <end position="249"/>
    </location>
</feature>
<comment type="similarity">
    <text evidence="1 7">Belongs to the class-D beta-lactamase family.</text>
</comment>
<evidence type="ECO:0000256" key="5">
    <source>
        <dbReference type="ARBA" id="ARBA00023251"/>
    </source>
</evidence>
<keyword evidence="4 7" id="KW-0378">Hydrolase</keyword>
<evidence type="ECO:0000259" key="8">
    <source>
        <dbReference type="Pfam" id="PF00905"/>
    </source>
</evidence>
<keyword evidence="10" id="KW-1185">Reference proteome</keyword>
<dbReference type="SUPFAM" id="SSF56601">
    <property type="entry name" value="beta-lactamase/transpeptidase-like"/>
    <property type="match status" value="1"/>
</dbReference>
<feature type="modified residue" description="N6-carboxylysine" evidence="6">
    <location>
        <position position="65"/>
    </location>
</feature>
<evidence type="ECO:0000256" key="4">
    <source>
        <dbReference type="ARBA" id="ARBA00022801"/>
    </source>
</evidence>
<evidence type="ECO:0000256" key="2">
    <source>
        <dbReference type="ARBA" id="ARBA00012865"/>
    </source>
</evidence>
<proteinExistence type="inferred from homology"/>
<dbReference type="Proteomes" id="UP000501812">
    <property type="component" value="Chromosome"/>
</dbReference>
<dbReference type="PROSITE" id="PS00337">
    <property type="entry name" value="BETA_LACTAMASE_D"/>
    <property type="match status" value="1"/>
</dbReference>
<dbReference type="Gene3D" id="3.40.710.10">
    <property type="entry name" value="DD-peptidase/beta-lactamase superfamily"/>
    <property type="match status" value="1"/>
</dbReference>
<keyword evidence="5 7" id="KW-0046">Antibiotic resistance</keyword>
<evidence type="ECO:0000256" key="6">
    <source>
        <dbReference type="PIRSR" id="PIRSR602137-50"/>
    </source>
</evidence>